<evidence type="ECO:0000313" key="1">
    <source>
        <dbReference type="EMBL" id="TXD72458.1"/>
    </source>
</evidence>
<proteinExistence type="predicted"/>
<name>A0A5C6YYX5_9FLAO</name>
<dbReference type="SUPFAM" id="SSF53756">
    <property type="entry name" value="UDP-Glycosyltransferase/glycogen phosphorylase"/>
    <property type="match status" value="1"/>
</dbReference>
<accession>A0A5C6YYX5</accession>
<keyword evidence="1" id="KW-0808">Transferase</keyword>
<dbReference type="Pfam" id="PF13692">
    <property type="entry name" value="Glyco_trans_1_4"/>
    <property type="match status" value="1"/>
</dbReference>
<dbReference type="Proteomes" id="UP000321497">
    <property type="component" value="Unassembled WGS sequence"/>
</dbReference>
<dbReference type="Gene3D" id="3.40.50.2000">
    <property type="entry name" value="Glycogen Phosphorylase B"/>
    <property type="match status" value="2"/>
</dbReference>
<dbReference type="OrthoDB" id="9807209at2"/>
<comment type="caution">
    <text evidence="1">The sequence shown here is derived from an EMBL/GenBank/DDBJ whole genome shotgun (WGS) entry which is preliminary data.</text>
</comment>
<reference evidence="1 2" key="1">
    <citation type="submission" date="2019-08" db="EMBL/GenBank/DDBJ databases">
        <title>Genome of Aequorivita antarctica SW49 (type strain).</title>
        <authorList>
            <person name="Bowman J.P."/>
        </authorList>
    </citation>
    <scope>NUCLEOTIDE SEQUENCE [LARGE SCALE GENOMIC DNA]</scope>
    <source>
        <strain evidence="1 2">SW49</strain>
    </source>
</reference>
<organism evidence="1 2">
    <name type="scientific">Aequorivita antarctica</name>
    <dbReference type="NCBI Taxonomy" id="153266"/>
    <lineage>
        <taxon>Bacteria</taxon>
        <taxon>Pseudomonadati</taxon>
        <taxon>Bacteroidota</taxon>
        <taxon>Flavobacteriia</taxon>
        <taxon>Flavobacteriales</taxon>
        <taxon>Flavobacteriaceae</taxon>
        <taxon>Aequorivita</taxon>
    </lineage>
</organism>
<sequence>MYKKLKHYIRNRKLEKKLRIKAENLDFSNFDKAKKGVLIIDSIVPEYDRDSGSRRLFHIIEIMLKRGFNVFLMADSKEYKFKNQYCEVYRKMGAVVYEPALDENNKLIDRKRFIQIVSPNIEFAWLHRPDVFYKYYALVKKYSRSKLIFDMVDFHYLRFKREWERSKNPSIEKAMRKYLKIELHNAEMANIVVPITDDDKMELLPLLGKETKMVVVGNIHQFKSDNFGFKNFNQRENLLFIGSFLHTPNLDAVKYLHNKILPNLLKILPTLKIDIIGSYAPQEILDLNSENFRILGFVEDISEYFNSAKLFVAPLAFGAGIKGKIGQSLEFGLPLVTTEIGAEGFDFSSNAELMIAPIDNPEVFAEKIISLYTNENFWNSVSENSEKILEPFSLAKIEERIMEVLK</sequence>
<evidence type="ECO:0000313" key="2">
    <source>
        <dbReference type="Proteomes" id="UP000321497"/>
    </source>
</evidence>
<protein>
    <submittedName>
        <fullName evidence="1">Glycosyltransferase family 4 protein</fullName>
    </submittedName>
</protein>
<dbReference type="GO" id="GO:0016740">
    <property type="term" value="F:transferase activity"/>
    <property type="evidence" value="ECO:0007669"/>
    <property type="project" value="UniProtKB-KW"/>
</dbReference>
<keyword evidence="2" id="KW-1185">Reference proteome</keyword>
<dbReference type="EMBL" id="VORT01000008">
    <property type="protein sequence ID" value="TXD72458.1"/>
    <property type="molecule type" value="Genomic_DNA"/>
</dbReference>
<dbReference type="RefSeq" id="WP_111845182.1">
    <property type="nucleotide sequence ID" value="NZ_UEGI01000014.1"/>
</dbReference>
<dbReference type="PANTHER" id="PTHR12526">
    <property type="entry name" value="GLYCOSYLTRANSFERASE"/>
    <property type="match status" value="1"/>
</dbReference>
<dbReference type="CDD" id="cd03801">
    <property type="entry name" value="GT4_PimA-like"/>
    <property type="match status" value="1"/>
</dbReference>
<gene>
    <name evidence="1" type="ORF">ESU54_11630</name>
</gene>
<dbReference type="PANTHER" id="PTHR12526:SF630">
    <property type="entry name" value="GLYCOSYLTRANSFERASE"/>
    <property type="match status" value="1"/>
</dbReference>
<dbReference type="AlphaFoldDB" id="A0A5C6YYX5"/>